<evidence type="ECO:0000256" key="2">
    <source>
        <dbReference type="ARBA" id="ARBA00008670"/>
    </source>
</evidence>
<proteinExistence type="inferred from homology"/>
<comment type="subcellular location">
    <subcellularLocation>
        <location evidence="1">Membrane</location>
    </subcellularLocation>
</comment>
<reference evidence="7" key="2">
    <citation type="submission" date="2025-08" db="UniProtKB">
        <authorList>
            <consortium name="Ensembl"/>
        </authorList>
    </citation>
    <scope>IDENTIFICATION</scope>
</reference>
<evidence type="ECO:0000256" key="1">
    <source>
        <dbReference type="ARBA" id="ARBA00004370"/>
    </source>
</evidence>
<accession>A0AAY4CYK8</accession>
<dbReference type="InterPro" id="IPR006052">
    <property type="entry name" value="TNF_dom"/>
</dbReference>
<dbReference type="GO" id="GO:0005164">
    <property type="term" value="F:tumor necrosis factor receptor binding"/>
    <property type="evidence" value="ECO:0007669"/>
    <property type="project" value="InterPro"/>
</dbReference>
<dbReference type="InterPro" id="IPR008983">
    <property type="entry name" value="Tumour_necrosis_fac-like_dom"/>
</dbReference>
<dbReference type="PANTHER" id="PTHR11471">
    <property type="entry name" value="TUMOR NECROSIS FACTOR FAMILY MEMBER"/>
    <property type="match status" value="1"/>
</dbReference>
<keyword evidence="8" id="KW-1185">Reference proteome</keyword>
<reference evidence="7 8" key="1">
    <citation type="submission" date="2020-06" db="EMBL/GenBank/DDBJ databases">
        <authorList>
            <consortium name="Wellcome Sanger Institute Data Sharing"/>
        </authorList>
    </citation>
    <scope>NUCLEOTIDE SEQUENCE [LARGE SCALE GENOMIC DNA]</scope>
</reference>
<evidence type="ECO:0000256" key="4">
    <source>
        <dbReference type="ARBA" id="ARBA00023136"/>
    </source>
</evidence>
<dbReference type="GeneTree" id="ENSGT01060000248544"/>
<gene>
    <name evidence="7" type="primary">FASLG</name>
</gene>
<sequence>MNGDLVGPYPQLFLVDAAGGQRLPRHPYPVGTDPALVPCWTFPPARASLQNRRRGGVGRSLAAIVVMMLLVVVAALVLGAYQIRRLQMELEALKREVNIQNANAAHEKLVASEDDHHNSELWPAAHLVGKVSGPMSWEPRHGRAFTQGIVYRDHGLHINHTGLYFVYSRIEFQGNKCSPQDSLRHTVFAKGKDRRPRTLLEGQHVSFCRPSDRHGHVWTSDSFLSAILQLEEDEQVYVNASKPELLNKQNPNGNFFGLYRVS</sequence>
<dbReference type="AlphaFoldDB" id="A0AAY4CYK8"/>
<organism evidence="7 8">
    <name type="scientific">Denticeps clupeoides</name>
    <name type="common">denticle herring</name>
    <dbReference type="NCBI Taxonomy" id="299321"/>
    <lineage>
        <taxon>Eukaryota</taxon>
        <taxon>Metazoa</taxon>
        <taxon>Chordata</taxon>
        <taxon>Craniata</taxon>
        <taxon>Vertebrata</taxon>
        <taxon>Euteleostomi</taxon>
        <taxon>Actinopterygii</taxon>
        <taxon>Neopterygii</taxon>
        <taxon>Teleostei</taxon>
        <taxon>Clupei</taxon>
        <taxon>Clupeiformes</taxon>
        <taxon>Denticipitoidei</taxon>
        <taxon>Denticipitidae</taxon>
        <taxon>Denticeps</taxon>
    </lineage>
</organism>
<dbReference type="Ensembl" id="ENSDCDT00010046865.1">
    <property type="protein sequence ID" value="ENSDCDP00010037306.1"/>
    <property type="gene ID" value="ENSDCDG00010024327.1"/>
</dbReference>
<dbReference type="PANTHER" id="PTHR11471:SF33">
    <property type="entry name" value="TUMOR NECROSIS FACTOR LIGAND SUPERFAMILY MEMBER 6"/>
    <property type="match status" value="1"/>
</dbReference>
<dbReference type="PROSITE" id="PS50049">
    <property type="entry name" value="THD_2"/>
    <property type="match status" value="1"/>
</dbReference>
<evidence type="ECO:0000313" key="8">
    <source>
        <dbReference type="Proteomes" id="UP000694580"/>
    </source>
</evidence>
<evidence type="ECO:0000256" key="5">
    <source>
        <dbReference type="SAM" id="Phobius"/>
    </source>
</evidence>
<protein>
    <recommendedName>
        <fullName evidence="6">THD domain-containing protein</fullName>
    </recommendedName>
</protein>
<dbReference type="SMART" id="SM00207">
    <property type="entry name" value="TNF"/>
    <property type="match status" value="1"/>
</dbReference>
<evidence type="ECO:0000256" key="3">
    <source>
        <dbReference type="ARBA" id="ARBA00022514"/>
    </source>
</evidence>
<dbReference type="Pfam" id="PF00229">
    <property type="entry name" value="TNF"/>
    <property type="match status" value="1"/>
</dbReference>
<feature type="transmembrane region" description="Helical" evidence="5">
    <location>
        <begin position="61"/>
        <end position="81"/>
    </location>
</feature>
<reference evidence="7" key="3">
    <citation type="submission" date="2025-09" db="UniProtKB">
        <authorList>
            <consortium name="Ensembl"/>
        </authorList>
    </citation>
    <scope>IDENTIFICATION</scope>
</reference>
<dbReference type="GO" id="GO:0005125">
    <property type="term" value="F:cytokine activity"/>
    <property type="evidence" value="ECO:0007669"/>
    <property type="project" value="UniProtKB-KW"/>
</dbReference>
<keyword evidence="5" id="KW-0812">Transmembrane</keyword>
<evidence type="ECO:0000313" key="7">
    <source>
        <dbReference type="Ensembl" id="ENSDCDP00010037306.1"/>
    </source>
</evidence>
<keyword evidence="4 5" id="KW-0472">Membrane</keyword>
<dbReference type="SUPFAM" id="SSF49842">
    <property type="entry name" value="TNF-like"/>
    <property type="match status" value="1"/>
</dbReference>
<dbReference type="Proteomes" id="UP000694580">
    <property type="component" value="Chromosome 19"/>
</dbReference>
<dbReference type="Gene3D" id="2.60.120.40">
    <property type="match status" value="1"/>
</dbReference>
<comment type="similarity">
    <text evidence="2">Belongs to the tumor necrosis factor family.</text>
</comment>
<dbReference type="GO" id="GO:0006955">
    <property type="term" value="P:immune response"/>
    <property type="evidence" value="ECO:0007669"/>
    <property type="project" value="InterPro"/>
</dbReference>
<feature type="domain" description="THD" evidence="6">
    <location>
        <begin position="123"/>
        <end position="261"/>
    </location>
</feature>
<dbReference type="GO" id="GO:0008625">
    <property type="term" value="P:extrinsic apoptotic signaling pathway via death domain receptors"/>
    <property type="evidence" value="ECO:0007669"/>
    <property type="project" value="TreeGrafter"/>
</dbReference>
<dbReference type="GO" id="GO:0043123">
    <property type="term" value="P:positive regulation of canonical NF-kappaB signal transduction"/>
    <property type="evidence" value="ECO:0007669"/>
    <property type="project" value="TreeGrafter"/>
</dbReference>
<keyword evidence="3" id="KW-0202">Cytokine</keyword>
<name>A0AAY4CYK8_9TELE</name>
<dbReference type="GO" id="GO:0005615">
    <property type="term" value="C:extracellular space"/>
    <property type="evidence" value="ECO:0007669"/>
    <property type="project" value="UniProtKB-KW"/>
</dbReference>
<evidence type="ECO:0000259" key="6">
    <source>
        <dbReference type="PROSITE" id="PS50049"/>
    </source>
</evidence>
<dbReference type="CDD" id="cd00184">
    <property type="entry name" value="TNF"/>
    <property type="match status" value="1"/>
</dbReference>
<dbReference type="GO" id="GO:0016020">
    <property type="term" value="C:membrane"/>
    <property type="evidence" value="ECO:0007669"/>
    <property type="project" value="UniProtKB-SubCell"/>
</dbReference>
<keyword evidence="5" id="KW-1133">Transmembrane helix</keyword>